<sequence length="1062" mass="120076">MRLGITVLGAVLCSVIGLTAGVAVMSIDLGAEFMKIAIVKPGVPMEIVTNRESSRKTRTLVAFRDGERQFANQAYTTSVRFPRKAFWYLTHVVGRHFDDPQVQLYKERFPFYDLVKDEERGTVLFRTEDGETTYTPEELLAMILESAREYAEEFGDHPIKDAVITVPAYFNQAERRAVKSAADMIGLNVLQLMSDNAAVALNYGVFRRKNFNSTMQYYIFYDMGATSTVATVVGYQVVKMKEGTRVETNPQVVIKGVGFDRTLGGLDVTLRLRNHLAKLFNEQKKTKNDVFKNERSMAKLLKEADRVKQVLSANQDHYAQVEGLLDENDFRAKVTREDLEELCKDFFPRVIKPIEEALRISEITMGEISEVILMGAATRMPKVQEQLTTFLKSSELGKSINTDESAAMGAVYQAAFLGKGFKVKTFNVKEGNVYPIVVEFEKHRTSEDGSESSKTVKRTLFGRMNPYPQKKVMTFNKHYSDFSFSVGYGDIDFLSDLDKKSFPQLLLSNVSLIGVEDAYQKHKEGAEGKGIKAHFRMDESGILHLDKVESVFEKVGEAAEEKDESAWSKIGSAIGGLFGGSDGKDKEAKVEDSDEDPSSAAAGAASEGDQDAKGQNSSKSESPKSDSESPPKKTEEKSSGKQEDEKPSESTEEATEPPSEQEPKQKEKTDEKTEDKTKEKTKDKKEKESDKKEKKEEKKSKDGEKEKEEKKKDEEPKKPKITTIKEVINSTMDSLDLPNLSKDRMKEAKKILASLKAKDKEKMELEKAKNELEAYIFDSQDKLSQDTYVKCSTESEREELNKLMSEASDWLYEQPDDAKKDVFIKKLKSLKDSLKDVVRRVFELEERPKALEALKSMLNHSFHFLKSVKNLTTTDDPIFTEVEVTTLETLINETSEWRSTNLKEQKKLKDYENPKMLVEDIALKIQALDREVKYLINKAKYWKPKTKPKTDDKKKTNSTDKASNETKSEEAESKTEKTESKTEKAESKTEEAESKTGKAESEPKVDEATTQSSESQEEAPKESKSDKSTKKENKKDKETKDNEEETLQIGGSERIKEEHTEL</sequence>
<feature type="compositionally biased region" description="Basic and acidic residues" evidence="9">
    <location>
        <begin position="582"/>
        <end position="591"/>
    </location>
</feature>
<evidence type="ECO:0000256" key="7">
    <source>
        <dbReference type="ARBA" id="ARBA00023186"/>
    </source>
</evidence>
<keyword evidence="7" id="KW-0143">Chaperone</keyword>
<dbReference type="PRINTS" id="PR00301">
    <property type="entry name" value="HEATSHOCK70"/>
</dbReference>
<feature type="compositionally biased region" description="Basic and acidic residues" evidence="9">
    <location>
        <begin position="1018"/>
        <end position="1040"/>
    </location>
</feature>
<dbReference type="GO" id="GO:0034663">
    <property type="term" value="C:endoplasmic reticulum chaperone complex"/>
    <property type="evidence" value="ECO:0007669"/>
    <property type="project" value="TreeGrafter"/>
</dbReference>
<accession>A0A2Z4EHN1</accession>
<dbReference type="Gene3D" id="2.60.34.10">
    <property type="entry name" value="Substrate Binding Domain Of DNAk, Chain A, domain 1"/>
    <property type="match status" value="1"/>
</dbReference>
<name>A0A2Z4EHN1_HALDH</name>
<evidence type="ECO:0000313" key="10">
    <source>
        <dbReference type="EMBL" id="AWV50542.1"/>
    </source>
</evidence>
<dbReference type="SUPFAM" id="SSF53067">
    <property type="entry name" value="Actin-like ATPase domain"/>
    <property type="match status" value="2"/>
</dbReference>
<keyword evidence="3" id="KW-0732">Signal</keyword>
<dbReference type="Gene3D" id="3.30.30.30">
    <property type="match status" value="1"/>
</dbReference>
<evidence type="ECO:0000256" key="3">
    <source>
        <dbReference type="ARBA" id="ARBA00022729"/>
    </source>
</evidence>
<feature type="compositionally biased region" description="Basic and acidic residues" evidence="9">
    <location>
        <begin position="621"/>
        <end position="649"/>
    </location>
</feature>
<keyword evidence="6" id="KW-0067">ATP-binding</keyword>
<dbReference type="InterPro" id="IPR029047">
    <property type="entry name" value="HSP70_peptide-bd_sf"/>
</dbReference>
<dbReference type="FunFam" id="3.90.640.10:FF:000012">
    <property type="entry name" value="Hypoxia up-regulated protein 1"/>
    <property type="match status" value="1"/>
</dbReference>
<dbReference type="EMBL" id="MH135279">
    <property type="protein sequence ID" value="AWV50542.1"/>
    <property type="molecule type" value="mRNA"/>
</dbReference>
<evidence type="ECO:0000256" key="5">
    <source>
        <dbReference type="ARBA" id="ARBA00022824"/>
    </source>
</evidence>
<dbReference type="GO" id="GO:0005788">
    <property type="term" value="C:endoplasmic reticulum lumen"/>
    <property type="evidence" value="ECO:0007669"/>
    <property type="project" value="UniProtKB-SubCell"/>
</dbReference>
<dbReference type="Pfam" id="PF00012">
    <property type="entry name" value="HSP70"/>
    <property type="match status" value="1"/>
</dbReference>
<organism evidence="10">
    <name type="scientific">Haliotis discus hannai</name>
    <name type="common">Japanese abalone</name>
    <dbReference type="NCBI Taxonomy" id="42344"/>
    <lineage>
        <taxon>Eukaryota</taxon>
        <taxon>Metazoa</taxon>
        <taxon>Spiralia</taxon>
        <taxon>Lophotrochozoa</taxon>
        <taxon>Mollusca</taxon>
        <taxon>Gastropoda</taxon>
        <taxon>Vetigastropoda</taxon>
        <taxon>Lepetellida</taxon>
        <taxon>Haliotoidea</taxon>
        <taxon>Haliotidae</taxon>
        <taxon>Haliotis</taxon>
    </lineage>
</organism>
<dbReference type="InterPro" id="IPR013126">
    <property type="entry name" value="Hsp_70_fam"/>
</dbReference>
<dbReference type="InterPro" id="IPR043129">
    <property type="entry name" value="ATPase_NBD"/>
</dbReference>
<dbReference type="Gene3D" id="3.30.420.40">
    <property type="match status" value="2"/>
</dbReference>
<feature type="compositionally biased region" description="Basic and acidic residues" evidence="9">
    <location>
        <begin position="661"/>
        <end position="718"/>
    </location>
</feature>
<evidence type="ECO:0000256" key="4">
    <source>
        <dbReference type="ARBA" id="ARBA00022741"/>
    </source>
</evidence>
<proteinExistence type="evidence at transcript level"/>
<feature type="compositionally biased region" description="Low complexity" evidence="9">
    <location>
        <begin position="598"/>
        <end position="607"/>
    </location>
</feature>
<dbReference type="FunFam" id="1.20.1270.10:FF:000002">
    <property type="entry name" value="Heat shock 70 kDa protein 4"/>
    <property type="match status" value="1"/>
</dbReference>
<protein>
    <recommendedName>
        <fullName evidence="8">Hypoxia up-regulated protein 1</fullName>
    </recommendedName>
</protein>
<comment type="similarity">
    <text evidence="2">Belongs to the heat shock protein 70 family.</text>
</comment>
<dbReference type="PANTHER" id="PTHR45639:SF3">
    <property type="entry name" value="HYPOXIA UP-REGULATED PROTEIN 1"/>
    <property type="match status" value="1"/>
</dbReference>
<evidence type="ECO:0000256" key="9">
    <source>
        <dbReference type="SAM" id="MobiDB-lite"/>
    </source>
</evidence>
<dbReference type="SUPFAM" id="SSF100934">
    <property type="entry name" value="Heat shock protein 70kD (HSP70), C-terminal subdomain"/>
    <property type="match status" value="1"/>
</dbReference>
<evidence type="ECO:0000256" key="6">
    <source>
        <dbReference type="ARBA" id="ARBA00022840"/>
    </source>
</evidence>
<feature type="region of interest" description="Disordered" evidence="9">
    <location>
        <begin position="572"/>
        <end position="725"/>
    </location>
</feature>
<dbReference type="GO" id="GO:0005524">
    <property type="term" value="F:ATP binding"/>
    <property type="evidence" value="ECO:0007669"/>
    <property type="project" value="UniProtKB-KW"/>
</dbReference>
<feature type="compositionally biased region" description="Basic and acidic residues" evidence="9">
    <location>
        <begin position="948"/>
        <end position="1007"/>
    </location>
</feature>
<gene>
    <name evidence="10" type="primary">HYOU1</name>
</gene>
<evidence type="ECO:0000256" key="2">
    <source>
        <dbReference type="ARBA" id="ARBA00007381"/>
    </source>
</evidence>
<dbReference type="InterPro" id="IPR029048">
    <property type="entry name" value="HSP70_C_sf"/>
</dbReference>
<dbReference type="Gene3D" id="1.20.1270.10">
    <property type="match status" value="1"/>
</dbReference>
<evidence type="ECO:0000256" key="1">
    <source>
        <dbReference type="ARBA" id="ARBA00004319"/>
    </source>
</evidence>
<dbReference type="Gene3D" id="3.90.640.10">
    <property type="entry name" value="Actin, Chain A, domain 4"/>
    <property type="match status" value="1"/>
</dbReference>
<dbReference type="GO" id="GO:0030968">
    <property type="term" value="P:endoplasmic reticulum unfolded protein response"/>
    <property type="evidence" value="ECO:0007669"/>
    <property type="project" value="TreeGrafter"/>
</dbReference>
<dbReference type="FunFam" id="3.30.30.30:FF:000004">
    <property type="entry name" value="hypoxia up-regulated protein 1"/>
    <property type="match status" value="1"/>
</dbReference>
<dbReference type="GO" id="GO:0140662">
    <property type="term" value="F:ATP-dependent protein folding chaperone"/>
    <property type="evidence" value="ECO:0007669"/>
    <property type="project" value="InterPro"/>
</dbReference>
<dbReference type="CDD" id="cd10230">
    <property type="entry name" value="ASKHA_NBD_HSP70_HYOU1"/>
    <property type="match status" value="1"/>
</dbReference>
<comment type="subcellular location">
    <subcellularLocation>
        <location evidence="1">Endoplasmic reticulum lumen</location>
    </subcellularLocation>
</comment>
<keyword evidence="4" id="KW-0547">Nucleotide-binding</keyword>
<feature type="region of interest" description="Disordered" evidence="9">
    <location>
        <begin position="945"/>
        <end position="1062"/>
    </location>
</feature>
<feature type="compositionally biased region" description="Basic and acidic residues" evidence="9">
    <location>
        <begin position="1053"/>
        <end position="1062"/>
    </location>
</feature>
<dbReference type="AlphaFoldDB" id="A0A2Z4EHN1"/>
<evidence type="ECO:0000256" key="8">
    <source>
        <dbReference type="ARBA" id="ARBA00040503"/>
    </source>
</evidence>
<dbReference type="PANTHER" id="PTHR45639">
    <property type="entry name" value="HSC70CB, ISOFORM G-RELATED"/>
    <property type="match status" value="1"/>
</dbReference>
<reference evidence="10" key="1">
    <citation type="submission" date="2018-03" db="EMBL/GenBank/DDBJ databases">
        <title>Molecular cloning of hypoxia up-regulated protein 1in abalone, Haliotis discus hannai.</title>
        <authorList>
            <person name="Lee S.Y."/>
            <person name="Nam Y.K."/>
        </authorList>
    </citation>
    <scope>NUCLEOTIDE SEQUENCE</scope>
</reference>
<keyword evidence="5" id="KW-0256">Endoplasmic reticulum</keyword>